<dbReference type="GeneID" id="301135309"/>
<dbReference type="EMBL" id="LILB01000001">
    <property type="protein sequence ID" value="KOO51671.1"/>
    <property type="molecule type" value="Genomic_DNA"/>
</dbReference>
<dbReference type="Pfam" id="PF03816">
    <property type="entry name" value="LytR_cpsA_psr"/>
    <property type="match status" value="1"/>
</dbReference>
<comment type="similarity">
    <text evidence="1">Belongs to the LytR/CpsA/Psr (LCP) family.</text>
</comment>
<dbReference type="Proteomes" id="UP000036867">
    <property type="component" value="Unassembled WGS sequence"/>
</dbReference>
<gene>
    <name evidence="4" type="ORF">AMD00_04220</name>
</gene>
<evidence type="ECO:0000259" key="3">
    <source>
        <dbReference type="Pfam" id="PF03816"/>
    </source>
</evidence>
<protein>
    <submittedName>
        <fullName evidence="4">LytR family transcriptional regulator</fullName>
    </submittedName>
</protein>
<keyword evidence="2" id="KW-0812">Transmembrane</keyword>
<evidence type="ECO:0000256" key="2">
    <source>
        <dbReference type="SAM" id="Phobius"/>
    </source>
</evidence>
<feature type="domain" description="Cell envelope-related transcriptional attenuator" evidence="3">
    <location>
        <begin position="93"/>
        <end position="250"/>
    </location>
</feature>
<organism evidence="4 5">
    <name type="scientific">Viridibacillus arvi</name>
    <dbReference type="NCBI Taxonomy" id="263475"/>
    <lineage>
        <taxon>Bacteria</taxon>
        <taxon>Bacillati</taxon>
        <taxon>Bacillota</taxon>
        <taxon>Bacilli</taxon>
        <taxon>Bacillales</taxon>
        <taxon>Caryophanaceae</taxon>
        <taxon>Viridibacillus</taxon>
    </lineage>
</organism>
<name>A0A0M0LKZ6_9BACL</name>
<feature type="transmembrane region" description="Helical" evidence="2">
    <location>
        <begin position="20"/>
        <end position="41"/>
    </location>
</feature>
<dbReference type="InterPro" id="IPR050922">
    <property type="entry name" value="LytR/CpsA/Psr_CW_biosynth"/>
</dbReference>
<proteinExistence type="inferred from homology"/>
<dbReference type="InterPro" id="IPR004474">
    <property type="entry name" value="LytR_CpsA_psr"/>
</dbReference>
<dbReference type="PANTHER" id="PTHR33392">
    <property type="entry name" value="POLYISOPRENYL-TEICHOIC ACID--PEPTIDOGLYCAN TEICHOIC ACID TRANSFERASE TAGU"/>
    <property type="match status" value="1"/>
</dbReference>
<evidence type="ECO:0000256" key="1">
    <source>
        <dbReference type="ARBA" id="ARBA00006068"/>
    </source>
</evidence>
<keyword evidence="5" id="KW-1185">Reference proteome</keyword>
<dbReference type="NCBIfam" id="TIGR00350">
    <property type="entry name" value="lytR_cpsA_psr"/>
    <property type="match status" value="1"/>
</dbReference>
<evidence type="ECO:0000313" key="5">
    <source>
        <dbReference type="Proteomes" id="UP000036867"/>
    </source>
</evidence>
<sequence>MRMKRNTQKREKSKKKLLKIVKIVSIYLFLAIISYGGFVFIKMKNAYDSSTVNLERTGDKSDLREDEVTFNENPISILLLGIEDYSSKKKDGRADTQMVITLDPSTNVINMVTVPRDTRVNIENAGEFSGIHKMNSAYTYGDITGYGAVKLQIETVEKFLNIPIDNFIAINFEGFRDIVDALGGVSIDIKTGFWEENIYDGSKIDFNEGKSHLTGEESLAFVRMRKRAENAIYSREERQRQFLKATIDQAISAGTIFKIGQLTDILGKNVETNLSLKEIYALQKKYSKSSDLSIKTIAIKGTDRRVDGSFYYIPEEKSLKKVSKKLRNILQLNNEKNFITNADFVE</sequence>
<comment type="caution">
    <text evidence="4">The sequence shown here is derived from an EMBL/GenBank/DDBJ whole genome shotgun (WGS) entry which is preliminary data.</text>
</comment>
<dbReference type="RefSeq" id="WP_053415825.1">
    <property type="nucleotide sequence ID" value="NZ_LILB01000001.1"/>
</dbReference>
<reference evidence="5" key="1">
    <citation type="submission" date="2015-08" db="EMBL/GenBank/DDBJ databases">
        <title>Fjat-10028 dsm 16317.</title>
        <authorList>
            <person name="Liu B."/>
            <person name="Wang J."/>
            <person name="Zhu Y."/>
            <person name="Liu G."/>
            <person name="Chen Q."/>
            <person name="Chen Z."/>
            <person name="Lan J."/>
            <person name="Che J."/>
            <person name="Ge C."/>
            <person name="Shi H."/>
            <person name="Pan Z."/>
            <person name="Liu X."/>
        </authorList>
    </citation>
    <scope>NUCLEOTIDE SEQUENCE [LARGE SCALE GENOMIC DNA]</scope>
    <source>
        <strain evidence="5">DSM 16317</strain>
    </source>
</reference>
<dbReference type="OrthoDB" id="27330at2"/>
<dbReference type="STRING" id="263475.AMD00_04220"/>
<dbReference type="PANTHER" id="PTHR33392:SF10">
    <property type="entry name" value="POLYISOPRENYL-TEICHOIC ACID--PEPTIDOGLYCAN TEICHOIC ACID TRANSFERASE TAGV"/>
    <property type="match status" value="1"/>
</dbReference>
<keyword evidence="2" id="KW-0472">Membrane</keyword>
<dbReference type="Gene3D" id="3.40.630.190">
    <property type="entry name" value="LCP protein"/>
    <property type="match status" value="1"/>
</dbReference>
<evidence type="ECO:0000313" key="4">
    <source>
        <dbReference type="EMBL" id="KOO51671.1"/>
    </source>
</evidence>
<dbReference type="PATRIC" id="fig|263475.3.peg.1234"/>
<dbReference type="AlphaFoldDB" id="A0A0M0LKZ6"/>
<accession>A0A0M0LKZ6</accession>
<keyword evidence="2" id="KW-1133">Transmembrane helix</keyword>